<protein>
    <recommendedName>
        <fullName evidence="8">Probable branched-chain-amino-acid aminotransferase</fullName>
        <ecNumber evidence="7">2.6.1.42</ecNumber>
    </recommendedName>
</protein>
<name>A0A059FHB2_9PROT</name>
<evidence type="ECO:0000256" key="3">
    <source>
        <dbReference type="ARBA" id="ARBA00004824"/>
    </source>
</evidence>
<dbReference type="Proteomes" id="UP000025061">
    <property type="component" value="Unassembled WGS sequence"/>
</dbReference>
<evidence type="ECO:0000256" key="12">
    <source>
        <dbReference type="ARBA" id="ARBA00048798"/>
    </source>
</evidence>
<comment type="caution">
    <text evidence="14">The sequence shown here is derived from an EMBL/GenBank/DDBJ whole genome shotgun (WGS) entry which is preliminary data.</text>
</comment>
<dbReference type="GO" id="GO:0005829">
    <property type="term" value="C:cytosol"/>
    <property type="evidence" value="ECO:0007669"/>
    <property type="project" value="TreeGrafter"/>
</dbReference>
<dbReference type="SUPFAM" id="SSF56752">
    <property type="entry name" value="D-aminoacid aminotransferase-like PLP-dependent enzymes"/>
    <property type="match status" value="1"/>
</dbReference>
<dbReference type="PATRIC" id="fig|1280951.3.peg.2792"/>
<dbReference type="RefSeq" id="WP_011648089.1">
    <property type="nucleotide sequence ID" value="NZ_ARYI01000013.1"/>
</dbReference>
<keyword evidence="10" id="KW-0028">Amino-acid biosynthesis</keyword>
<dbReference type="Gene3D" id="3.20.10.10">
    <property type="entry name" value="D-amino Acid Aminotransferase, subunit A, domain 2"/>
    <property type="match status" value="1"/>
</dbReference>
<dbReference type="GO" id="GO:0004084">
    <property type="term" value="F:branched-chain-amino-acid transaminase activity"/>
    <property type="evidence" value="ECO:0007669"/>
    <property type="project" value="UniProtKB-EC"/>
</dbReference>
<keyword evidence="9" id="KW-0663">Pyridoxal phosphate</keyword>
<dbReference type="Pfam" id="PF01063">
    <property type="entry name" value="Aminotran_4"/>
    <property type="match status" value="1"/>
</dbReference>
<dbReference type="InterPro" id="IPR043132">
    <property type="entry name" value="BCAT-like_C"/>
</dbReference>
<comment type="catalytic activity">
    <reaction evidence="12">
        <text>L-isoleucine + 2-oxoglutarate = (S)-3-methyl-2-oxopentanoate + L-glutamate</text>
        <dbReference type="Rhea" id="RHEA:24801"/>
        <dbReference type="ChEBI" id="CHEBI:16810"/>
        <dbReference type="ChEBI" id="CHEBI:29985"/>
        <dbReference type="ChEBI" id="CHEBI:35146"/>
        <dbReference type="ChEBI" id="CHEBI:58045"/>
        <dbReference type="EC" id="2.6.1.42"/>
    </reaction>
</comment>
<dbReference type="InterPro" id="IPR050571">
    <property type="entry name" value="Class-IV_PLP-Dep_Aminotrnsfr"/>
</dbReference>
<organism evidence="14 15">
    <name type="scientific">Hyphomonas hirschiana VP5</name>
    <dbReference type="NCBI Taxonomy" id="1280951"/>
    <lineage>
        <taxon>Bacteria</taxon>
        <taxon>Pseudomonadati</taxon>
        <taxon>Pseudomonadota</taxon>
        <taxon>Alphaproteobacteria</taxon>
        <taxon>Hyphomonadales</taxon>
        <taxon>Hyphomonadaceae</taxon>
        <taxon>Hyphomonas</taxon>
    </lineage>
</organism>
<proteinExistence type="inferred from homology"/>
<evidence type="ECO:0000256" key="6">
    <source>
        <dbReference type="ARBA" id="ARBA00009320"/>
    </source>
</evidence>
<comment type="pathway">
    <text evidence="4">Amino-acid biosynthesis; L-valine biosynthesis; L-valine from pyruvate: step 4/4.</text>
</comment>
<gene>
    <name evidence="14" type="ORF">HHI_13865</name>
</gene>
<comment type="pathway">
    <text evidence="5">Amino-acid biosynthesis; L-leucine biosynthesis; L-leucine from 3-methyl-2-oxobutanoate: step 4/4.</text>
</comment>
<evidence type="ECO:0000256" key="10">
    <source>
        <dbReference type="ARBA" id="ARBA00023304"/>
    </source>
</evidence>
<sequence length="296" mass="31689">MTICPLVHLNGALTPLAEAHISPLDRGFLFAHAAYEVTAVYGGRFVDLEGHITRLERTLAGISIPNPHSSEGWANLHRELIAHNDLVEGLVYLQVTGGAYDARDFAGPQSFMPTVFAYADRKALIGASAREGVAAVFIEDSRWKKRDMKTTQLLSQALAYRAAKGQGAETALMVEDGLVTEAASANAWIVTGEGEIITRNLSPSILSGITRAGVMKLRETGGFTITERAFTPEEAVNASEVFTSSAGAMIAPVVTLDGRPVGDGRPGPVTRRVQKLYYEAMGADVAVAAPFVFDRD</sequence>
<dbReference type="GO" id="GO:0009082">
    <property type="term" value="P:branched-chain amino acid biosynthetic process"/>
    <property type="evidence" value="ECO:0007669"/>
    <property type="project" value="UniProtKB-KW"/>
</dbReference>
<dbReference type="InterPro" id="IPR036038">
    <property type="entry name" value="Aminotransferase-like"/>
</dbReference>
<dbReference type="OrthoDB" id="9805628at2"/>
<comment type="pathway">
    <text evidence="3">Amino-acid biosynthesis; L-isoleucine biosynthesis; L-isoleucine from 2-oxobutanoate: step 4/4.</text>
</comment>
<evidence type="ECO:0000256" key="2">
    <source>
        <dbReference type="ARBA" id="ARBA00003109"/>
    </source>
</evidence>
<comment type="similarity">
    <text evidence="6">Belongs to the class-IV pyridoxal-phosphate-dependent aminotransferase family.</text>
</comment>
<evidence type="ECO:0000256" key="5">
    <source>
        <dbReference type="ARBA" id="ARBA00005072"/>
    </source>
</evidence>
<comment type="cofactor">
    <cofactor evidence="1">
        <name>pyridoxal 5'-phosphate</name>
        <dbReference type="ChEBI" id="CHEBI:597326"/>
    </cofactor>
</comment>
<dbReference type="InterPro" id="IPR001544">
    <property type="entry name" value="Aminotrans_IV"/>
</dbReference>
<keyword evidence="14" id="KW-0808">Transferase</keyword>
<dbReference type="Gene3D" id="3.30.470.10">
    <property type="match status" value="1"/>
</dbReference>
<dbReference type="GO" id="GO:0008652">
    <property type="term" value="P:amino acid biosynthetic process"/>
    <property type="evidence" value="ECO:0007669"/>
    <property type="project" value="UniProtKB-ARBA"/>
</dbReference>
<evidence type="ECO:0000256" key="8">
    <source>
        <dbReference type="ARBA" id="ARBA00014472"/>
    </source>
</evidence>
<dbReference type="EMBL" id="ARYI01000013">
    <property type="protein sequence ID" value="KCZ89903.1"/>
    <property type="molecule type" value="Genomic_DNA"/>
</dbReference>
<accession>A0A059FHB2</accession>
<comment type="function">
    <text evidence="2">Acts on leucine, isoleucine and valine.</text>
</comment>
<evidence type="ECO:0000313" key="14">
    <source>
        <dbReference type="EMBL" id="KCZ89903.1"/>
    </source>
</evidence>
<evidence type="ECO:0000313" key="15">
    <source>
        <dbReference type="Proteomes" id="UP000025061"/>
    </source>
</evidence>
<evidence type="ECO:0000256" key="9">
    <source>
        <dbReference type="ARBA" id="ARBA00022898"/>
    </source>
</evidence>
<dbReference type="AlphaFoldDB" id="A0A059FHB2"/>
<keyword evidence="14" id="KW-0032">Aminotransferase</keyword>
<comment type="catalytic activity">
    <reaction evidence="13">
        <text>L-leucine + 2-oxoglutarate = 4-methyl-2-oxopentanoate + L-glutamate</text>
        <dbReference type="Rhea" id="RHEA:18321"/>
        <dbReference type="ChEBI" id="CHEBI:16810"/>
        <dbReference type="ChEBI" id="CHEBI:17865"/>
        <dbReference type="ChEBI" id="CHEBI:29985"/>
        <dbReference type="ChEBI" id="CHEBI:57427"/>
        <dbReference type="EC" id="2.6.1.42"/>
    </reaction>
</comment>
<dbReference type="EC" id="2.6.1.42" evidence="7"/>
<dbReference type="InterPro" id="IPR043131">
    <property type="entry name" value="BCAT-like_N"/>
</dbReference>
<evidence type="ECO:0000256" key="1">
    <source>
        <dbReference type="ARBA" id="ARBA00001933"/>
    </source>
</evidence>
<evidence type="ECO:0000256" key="4">
    <source>
        <dbReference type="ARBA" id="ARBA00004931"/>
    </source>
</evidence>
<dbReference type="FunFam" id="3.20.10.10:FF:000002">
    <property type="entry name" value="D-alanine aminotransferase"/>
    <property type="match status" value="1"/>
</dbReference>
<dbReference type="PANTHER" id="PTHR42743:SF11">
    <property type="entry name" value="AMINODEOXYCHORISMATE LYASE"/>
    <property type="match status" value="1"/>
</dbReference>
<reference evidence="14 15" key="1">
    <citation type="submission" date="2013-04" db="EMBL/GenBank/DDBJ databases">
        <title>Hyphomonas hirschiana VP5 Genome Sequencing.</title>
        <authorList>
            <person name="Lai Q."/>
            <person name="Shao Z."/>
        </authorList>
    </citation>
    <scope>NUCLEOTIDE SEQUENCE [LARGE SCALE GENOMIC DNA]</scope>
    <source>
        <strain evidence="14 15">VP5</strain>
    </source>
</reference>
<comment type="catalytic activity">
    <reaction evidence="11">
        <text>L-valine + 2-oxoglutarate = 3-methyl-2-oxobutanoate + L-glutamate</text>
        <dbReference type="Rhea" id="RHEA:24813"/>
        <dbReference type="ChEBI" id="CHEBI:11851"/>
        <dbReference type="ChEBI" id="CHEBI:16810"/>
        <dbReference type="ChEBI" id="CHEBI:29985"/>
        <dbReference type="ChEBI" id="CHEBI:57762"/>
        <dbReference type="EC" id="2.6.1.42"/>
    </reaction>
</comment>
<evidence type="ECO:0000256" key="13">
    <source>
        <dbReference type="ARBA" id="ARBA00049229"/>
    </source>
</evidence>
<evidence type="ECO:0000256" key="11">
    <source>
        <dbReference type="ARBA" id="ARBA00048212"/>
    </source>
</evidence>
<keyword evidence="15" id="KW-1185">Reference proteome</keyword>
<keyword evidence="10" id="KW-0100">Branched-chain amino acid biosynthesis</keyword>
<dbReference type="PANTHER" id="PTHR42743">
    <property type="entry name" value="AMINO-ACID AMINOTRANSFERASE"/>
    <property type="match status" value="1"/>
</dbReference>
<evidence type="ECO:0000256" key="7">
    <source>
        <dbReference type="ARBA" id="ARBA00013053"/>
    </source>
</evidence>